<dbReference type="AlphaFoldDB" id="A0AAD7X863"/>
<keyword evidence="2" id="KW-1185">Reference proteome</keyword>
<dbReference type="Proteomes" id="UP001215151">
    <property type="component" value="Unassembled WGS sequence"/>
</dbReference>
<accession>A0AAD7X863</accession>
<gene>
    <name evidence="1" type="ORF">ONZ51_g9580</name>
</gene>
<evidence type="ECO:0000313" key="2">
    <source>
        <dbReference type="Proteomes" id="UP001215151"/>
    </source>
</evidence>
<name>A0AAD7X863_9APHY</name>
<organism evidence="1 2">
    <name type="scientific">Trametes cubensis</name>
    <dbReference type="NCBI Taxonomy" id="1111947"/>
    <lineage>
        <taxon>Eukaryota</taxon>
        <taxon>Fungi</taxon>
        <taxon>Dikarya</taxon>
        <taxon>Basidiomycota</taxon>
        <taxon>Agaricomycotina</taxon>
        <taxon>Agaricomycetes</taxon>
        <taxon>Polyporales</taxon>
        <taxon>Polyporaceae</taxon>
        <taxon>Trametes</taxon>
    </lineage>
</organism>
<protein>
    <submittedName>
        <fullName evidence="1">Uncharacterized protein</fullName>
    </submittedName>
</protein>
<proteinExistence type="predicted"/>
<reference evidence="1" key="1">
    <citation type="submission" date="2022-11" db="EMBL/GenBank/DDBJ databases">
        <title>Genome Sequence of Cubamyces cubensis.</title>
        <authorList>
            <person name="Buettner E."/>
        </authorList>
    </citation>
    <scope>NUCLEOTIDE SEQUENCE</scope>
    <source>
        <strain evidence="1">MPL-01</strain>
    </source>
</reference>
<evidence type="ECO:0000313" key="1">
    <source>
        <dbReference type="EMBL" id="KAJ8468534.1"/>
    </source>
</evidence>
<sequence length="124" mass="13768">MTAKFALKTAYYIAMVGVLGDDKRARGGPNVDDFITALVTIGFACVPNTGTTELALRWVHGPYNRREQLLPVRRPAASDGWWGYEYAATAESLQEIFHIERTDFIELPEDAAVEGVGFSIAEWD</sequence>
<dbReference type="EMBL" id="JAPEVG010000332">
    <property type="protein sequence ID" value="KAJ8468534.1"/>
    <property type="molecule type" value="Genomic_DNA"/>
</dbReference>
<comment type="caution">
    <text evidence="1">The sequence shown here is derived from an EMBL/GenBank/DDBJ whole genome shotgun (WGS) entry which is preliminary data.</text>
</comment>